<evidence type="ECO:0000256" key="1">
    <source>
        <dbReference type="SAM" id="Phobius"/>
    </source>
</evidence>
<keyword evidence="3" id="KW-1185">Reference proteome</keyword>
<dbReference type="Proteomes" id="UP001220964">
    <property type="component" value="Unassembled WGS sequence"/>
</dbReference>
<protein>
    <recommendedName>
        <fullName evidence="4">Pentapeptide repeat-containing protein</fullName>
    </recommendedName>
</protein>
<evidence type="ECO:0000313" key="3">
    <source>
        <dbReference type="Proteomes" id="UP001220964"/>
    </source>
</evidence>
<comment type="caution">
    <text evidence="2">The sequence shown here is derived from an EMBL/GenBank/DDBJ whole genome shotgun (WGS) entry which is preliminary data.</text>
</comment>
<keyword evidence="1" id="KW-1133">Transmembrane helix</keyword>
<dbReference type="RefSeq" id="WP_275565361.1">
    <property type="nucleotide sequence ID" value="NZ_JARGYC010000001.1"/>
</dbReference>
<sequence>MTSGLRDPDKPAGFVVEVDPETGVATRNDGTLLQPAEKNPWYLMMSIAGVPEGDEGPDELNELEELNRRYWNGWVCSRMSQAERTELAEHIGLSIDELAPLTPEEKAVVAARFQQFADPEDTKLAEVAAAFREIDGQDADGPEPWAGIDLSEIHFSQARIWSMWVFTGYATFASATFSEGVNFSSAYFSGTAWFHSATFAGIALFLSTTFDSESWFNSATFNQSAFFDNAVMKGDAHFISVNFKNEAMFYFTTFAGEANFTDANFFDDAVYLSASFTCNASFTYATFNSRVFFESATFARDAFFTVATFNSTVSFSSVTFIGAARFVSAVFATHPKFITTWFRTVADFSDASFGRSVTFREASFETEYPVLDGVAPPERMEVVAGDRTTEREVPDGPDKGEVLRVPSWPAIPDDPEKLKAAQKSAAALRHAMGRQGLPEEEHFFFRKEMGFEARIGGVWRRLPYVLFREVSFFGYSVERPAALLILTILVPWALVAWLCAAWPALAVPEAGPVTWGGELALSVANTFSFFGFQRLYFDVELLQARAWVFQVMGAAQTVLGFVFLFFLGLGLRTRFRMR</sequence>
<reference evidence="2" key="1">
    <citation type="submission" date="2023-03" db="EMBL/GenBank/DDBJ databases">
        <title>Multiphase analysis and comparison of six strains from genera Psychromarinibacter, Lutimaribacter, and Maritimibacter, including a novel species: Psychromarinibacter sediminicola sp. nov.</title>
        <authorList>
            <person name="Wang Y.-H."/>
            <person name="Ye M.-Q."/>
            <person name="Du Z.-J."/>
        </authorList>
    </citation>
    <scope>NUCLEOTIDE SEQUENCE</scope>
    <source>
        <strain evidence="2">C21-152</strain>
    </source>
</reference>
<evidence type="ECO:0000313" key="2">
    <source>
        <dbReference type="EMBL" id="MDF0599216.1"/>
    </source>
</evidence>
<name>A0AAE3NNI2_9RHOB</name>
<feature type="transmembrane region" description="Helical" evidence="1">
    <location>
        <begin position="481"/>
        <end position="507"/>
    </location>
</feature>
<evidence type="ECO:0008006" key="4">
    <source>
        <dbReference type="Google" id="ProtNLM"/>
    </source>
</evidence>
<feature type="transmembrane region" description="Helical" evidence="1">
    <location>
        <begin position="549"/>
        <end position="571"/>
    </location>
</feature>
<proteinExistence type="predicted"/>
<feature type="transmembrane region" description="Helical" evidence="1">
    <location>
        <begin position="519"/>
        <end position="537"/>
    </location>
</feature>
<keyword evidence="1" id="KW-0472">Membrane</keyword>
<organism evidence="2 3">
    <name type="scientific">Psychromarinibacter sediminicola</name>
    <dbReference type="NCBI Taxonomy" id="3033385"/>
    <lineage>
        <taxon>Bacteria</taxon>
        <taxon>Pseudomonadati</taxon>
        <taxon>Pseudomonadota</taxon>
        <taxon>Alphaproteobacteria</taxon>
        <taxon>Rhodobacterales</taxon>
        <taxon>Paracoccaceae</taxon>
        <taxon>Psychromarinibacter</taxon>
    </lineage>
</organism>
<accession>A0AAE3NNI2</accession>
<keyword evidence="1" id="KW-0812">Transmembrane</keyword>
<dbReference type="AlphaFoldDB" id="A0AAE3NNI2"/>
<gene>
    <name evidence="2" type="ORF">P1J78_00595</name>
</gene>
<dbReference type="EMBL" id="JARGYC010000001">
    <property type="protein sequence ID" value="MDF0599216.1"/>
    <property type="molecule type" value="Genomic_DNA"/>
</dbReference>